<comment type="caution">
    <text evidence="2">The sequence shown here is derived from an EMBL/GenBank/DDBJ whole genome shotgun (WGS) entry which is preliminary data.</text>
</comment>
<gene>
    <name evidence="2" type="ORF">PR048_002748</name>
</gene>
<accession>A0ABQ9IL73</accession>
<feature type="compositionally biased region" description="Basic and acidic residues" evidence="1">
    <location>
        <begin position="87"/>
        <end position="101"/>
    </location>
</feature>
<evidence type="ECO:0000256" key="1">
    <source>
        <dbReference type="SAM" id="MobiDB-lite"/>
    </source>
</evidence>
<proteinExistence type="predicted"/>
<protein>
    <submittedName>
        <fullName evidence="2">Uncharacterized protein</fullName>
    </submittedName>
</protein>
<dbReference type="EMBL" id="JARBHB010000001">
    <property type="protein sequence ID" value="KAJ8897402.1"/>
    <property type="molecule type" value="Genomic_DNA"/>
</dbReference>
<evidence type="ECO:0000313" key="3">
    <source>
        <dbReference type="Proteomes" id="UP001159363"/>
    </source>
</evidence>
<reference evidence="2 3" key="1">
    <citation type="submission" date="2023-02" db="EMBL/GenBank/DDBJ databases">
        <title>LHISI_Scaffold_Assembly.</title>
        <authorList>
            <person name="Stuart O.P."/>
            <person name="Cleave R."/>
            <person name="Magrath M.J.L."/>
            <person name="Mikheyev A.S."/>
        </authorList>
    </citation>
    <scope>NUCLEOTIDE SEQUENCE [LARGE SCALE GENOMIC DNA]</scope>
    <source>
        <strain evidence="2">Daus_M_001</strain>
        <tissue evidence="2">Leg muscle</tissue>
    </source>
</reference>
<evidence type="ECO:0000313" key="2">
    <source>
        <dbReference type="EMBL" id="KAJ8897402.1"/>
    </source>
</evidence>
<name>A0ABQ9IL73_9NEOP</name>
<keyword evidence="3" id="KW-1185">Reference proteome</keyword>
<dbReference type="Proteomes" id="UP001159363">
    <property type="component" value="Chromosome 1"/>
</dbReference>
<sequence length="119" mass="13229">MWLLLTRNDRAGGFGVRLSKMAAVAPRHHLPIVLPQICLFHSTDNLREKRHFERKKRKRGKFKMATVRCSSEFAGGCGDPDRRVVADKAGRGRREILEKTRPPTASPGPIPTCSGPVGD</sequence>
<organism evidence="2 3">
    <name type="scientific">Dryococelus australis</name>
    <dbReference type="NCBI Taxonomy" id="614101"/>
    <lineage>
        <taxon>Eukaryota</taxon>
        <taxon>Metazoa</taxon>
        <taxon>Ecdysozoa</taxon>
        <taxon>Arthropoda</taxon>
        <taxon>Hexapoda</taxon>
        <taxon>Insecta</taxon>
        <taxon>Pterygota</taxon>
        <taxon>Neoptera</taxon>
        <taxon>Polyneoptera</taxon>
        <taxon>Phasmatodea</taxon>
        <taxon>Verophasmatodea</taxon>
        <taxon>Anareolatae</taxon>
        <taxon>Phasmatidae</taxon>
        <taxon>Eurycanthinae</taxon>
        <taxon>Dryococelus</taxon>
    </lineage>
</organism>
<feature type="region of interest" description="Disordered" evidence="1">
    <location>
        <begin position="87"/>
        <end position="119"/>
    </location>
</feature>